<evidence type="ECO:0000313" key="2">
    <source>
        <dbReference type="EMBL" id="KAJ4471277.1"/>
    </source>
</evidence>
<organism evidence="2 3">
    <name type="scientific">Lentinula lateritia</name>
    <dbReference type="NCBI Taxonomy" id="40482"/>
    <lineage>
        <taxon>Eukaryota</taxon>
        <taxon>Fungi</taxon>
        <taxon>Dikarya</taxon>
        <taxon>Basidiomycota</taxon>
        <taxon>Agaricomycotina</taxon>
        <taxon>Agaricomycetes</taxon>
        <taxon>Agaricomycetidae</taxon>
        <taxon>Agaricales</taxon>
        <taxon>Marasmiineae</taxon>
        <taxon>Omphalotaceae</taxon>
        <taxon>Lentinula</taxon>
    </lineage>
</organism>
<name>A0A9W9A163_9AGAR</name>
<comment type="caution">
    <text evidence="2">The sequence shown here is derived from an EMBL/GenBank/DDBJ whole genome shotgun (WGS) entry which is preliminary data.</text>
</comment>
<gene>
    <name evidence="2" type="ORF">C8J55DRAFT_563583</name>
</gene>
<sequence>MSLTENEYDALLAWYKKSGIAESTKPLIEYVRWVTPSLSEANTNNIPTPSNNIQFRSVPIATKETLYPKNSDRVPDIDGQENASRLEFEDEQVREPHAKLESTTSSSYPVGLHNLSPLPSIAHESIRSEDISRSTISVNCSVPLHAPTAVYKIPKAFYEWGSTADSRELS</sequence>
<reference evidence="2" key="1">
    <citation type="submission" date="2022-08" db="EMBL/GenBank/DDBJ databases">
        <authorList>
            <consortium name="DOE Joint Genome Institute"/>
            <person name="Min B."/>
            <person name="Riley R."/>
            <person name="Sierra-Patev S."/>
            <person name="Naranjo-Ortiz M."/>
            <person name="Looney B."/>
            <person name="Konkel Z."/>
            <person name="Slot J.C."/>
            <person name="Sakamoto Y."/>
            <person name="Steenwyk J.L."/>
            <person name="Rokas A."/>
            <person name="Carro J."/>
            <person name="Camarero S."/>
            <person name="Ferreira P."/>
            <person name="Molpeceres G."/>
            <person name="Ruiz-Duenas F.J."/>
            <person name="Serrano A."/>
            <person name="Henrissat B."/>
            <person name="Drula E."/>
            <person name="Hughes K.W."/>
            <person name="Mata J.L."/>
            <person name="Ishikawa N.K."/>
            <person name="Vargas-Isla R."/>
            <person name="Ushijima S."/>
            <person name="Smith C.A."/>
            <person name="Ahrendt S."/>
            <person name="Andreopoulos W."/>
            <person name="He G."/>
            <person name="Labutti K."/>
            <person name="Lipzen A."/>
            <person name="Ng V."/>
            <person name="Sandor L."/>
            <person name="Barry K."/>
            <person name="Martinez A.T."/>
            <person name="Xiao Y."/>
            <person name="Gibbons J.G."/>
            <person name="Terashima K."/>
            <person name="Hibbett D.S."/>
            <person name="Grigoriev I.V."/>
        </authorList>
    </citation>
    <scope>NUCLEOTIDE SEQUENCE</scope>
    <source>
        <strain evidence="2">Sp2 HRB7682 ss15</strain>
    </source>
</reference>
<feature type="compositionally biased region" description="Basic and acidic residues" evidence="1">
    <location>
        <begin position="84"/>
        <end position="100"/>
    </location>
</feature>
<evidence type="ECO:0000256" key="1">
    <source>
        <dbReference type="SAM" id="MobiDB-lite"/>
    </source>
</evidence>
<accession>A0A9W9A163</accession>
<proteinExistence type="predicted"/>
<dbReference type="AlphaFoldDB" id="A0A9W9A163"/>
<evidence type="ECO:0000313" key="3">
    <source>
        <dbReference type="Proteomes" id="UP001150238"/>
    </source>
</evidence>
<dbReference type="Proteomes" id="UP001150238">
    <property type="component" value="Unassembled WGS sequence"/>
</dbReference>
<feature type="region of interest" description="Disordered" evidence="1">
    <location>
        <begin position="68"/>
        <end position="106"/>
    </location>
</feature>
<reference evidence="2" key="2">
    <citation type="journal article" date="2023" name="Proc. Natl. Acad. Sci. U.S.A.">
        <title>A global phylogenomic analysis of the shiitake genus Lentinula.</title>
        <authorList>
            <person name="Sierra-Patev S."/>
            <person name="Min B."/>
            <person name="Naranjo-Ortiz M."/>
            <person name="Looney B."/>
            <person name="Konkel Z."/>
            <person name="Slot J.C."/>
            <person name="Sakamoto Y."/>
            <person name="Steenwyk J.L."/>
            <person name="Rokas A."/>
            <person name="Carro J."/>
            <person name="Camarero S."/>
            <person name="Ferreira P."/>
            <person name="Molpeceres G."/>
            <person name="Ruiz-Duenas F.J."/>
            <person name="Serrano A."/>
            <person name="Henrissat B."/>
            <person name="Drula E."/>
            <person name="Hughes K.W."/>
            <person name="Mata J.L."/>
            <person name="Ishikawa N.K."/>
            <person name="Vargas-Isla R."/>
            <person name="Ushijima S."/>
            <person name="Smith C.A."/>
            <person name="Donoghue J."/>
            <person name="Ahrendt S."/>
            <person name="Andreopoulos W."/>
            <person name="He G."/>
            <person name="LaButti K."/>
            <person name="Lipzen A."/>
            <person name="Ng V."/>
            <person name="Riley R."/>
            <person name="Sandor L."/>
            <person name="Barry K."/>
            <person name="Martinez A.T."/>
            <person name="Xiao Y."/>
            <person name="Gibbons J.G."/>
            <person name="Terashima K."/>
            <person name="Grigoriev I.V."/>
            <person name="Hibbett D."/>
        </authorList>
    </citation>
    <scope>NUCLEOTIDE SEQUENCE</scope>
    <source>
        <strain evidence="2">Sp2 HRB7682 ss15</strain>
    </source>
</reference>
<protein>
    <submittedName>
        <fullName evidence="2">Uncharacterized protein</fullName>
    </submittedName>
</protein>
<dbReference type="EMBL" id="JANVFS010000029">
    <property type="protein sequence ID" value="KAJ4471277.1"/>
    <property type="molecule type" value="Genomic_DNA"/>
</dbReference>